<gene>
    <name evidence="3" type="ORF">IRI77_36010</name>
</gene>
<keyword evidence="1" id="KW-0472">Membrane</keyword>
<feature type="domain" description="Acyltransferase 3" evidence="2">
    <location>
        <begin position="14"/>
        <end position="348"/>
    </location>
</feature>
<dbReference type="GO" id="GO:0000271">
    <property type="term" value="P:polysaccharide biosynthetic process"/>
    <property type="evidence" value="ECO:0007669"/>
    <property type="project" value="TreeGrafter"/>
</dbReference>
<dbReference type="PANTHER" id="PTHR23028">
    <property type="entry name" value="ACETYLTRANSFERASE"/>
    <property type="match status" value="1"/>
</dbReference>
<feature type="transmembrane region" description="Helical" evidence="1">
    <location>
        <begin position="88"/>
        <end position="110"/>
    </location>
</feature>
<protein>
    <submittedName>
        <fullName evidence="3">Acyltransferase</fullName>
    </submittedName>
</protein>
<dbReference type="Pfam" id="PF01757">
    <property type="entry name" value="Acyl_transf_3"/>
    <property type="match status" value="1"/>
</dbReference>
<dbReference type="InterPro" id="IPR002656">
    <property type="entry name" value="Acyl_transf_3_dom"/>
</dbReference>
<feature type="transmembrane region" description="Helical" evidence="1">
    <location>
        <begin position="261"/>
        <end position="283"/>
    </location>
</feature>
<feature type="transmembrane region" description="Helical" evidence="1">
    <location>
        <begin position="209"/>
        <end position="229"/>
    </location>
</feature>
<feature type="transmembrane region" description="Helical" evidence="1">
    <location>
        <begin position="332"/>
        <end position="353"/>
    </location>
</feature>
<keyword evidence="1" id="KW-0812">Transmembrane</keyword>
<organism evidence="3 4">
    <name type="scientific">Paludibaculum fermentans</name>
    <dbReference type="NCBI Taxonomy" id="1473598"/>
    <lineage>
        <taxon>Bacteria</taxon>
        <taxon>Pseudomonadati</taxon>
        <taxon>Acidobacteriota</taxon>
        <taxon>Terriglobia</taxon>
        <taxon>Bryobacterales</taxon>
        <taxon>Bryobacteraceae</taxon>
        <taxon>Paludibaculum</taxon>
    </lineage>
</organism>
<dbReference type="KEGG" id="pfer:IRI77_36010"/>
<dbReference type="GO" id="GO:0016020">
    <property type="term" value="C:membrane"/>
    <property type="evidence" value="ECO:0007669"/>
    <property type="project" value="TreeGrafter"/>
</dbReference>
<feature type="transmembrane region" description="Helical" evidence="1">
    <location>
        <begin position="12"/>
        <end position="32"/>
    </location>
</feature>
<name>A0A7S7NQY3_PALFE</name>
<dbReference type="EMBL" id="CP063849">
    <property type="protein sequence ID" value="QOY88084.1"/>
    <property type="molecule type" value="Genomic_DNA"/>
</dbReference>
<evidence type="ECO:0000313" key="3">
    <source>
        <dbReference type="EMBL" id="QOY88084.1"/>
    </source>
</evidence>
<proteinExistence type="predicted"/>
<evidence type="ECO:0000256" key="1">
    <source>
        <dbReference type="SAM" id="Phobius"/>
    </source>
</evidence>
<accession>A0A7S7NQY3</accession>
<dbReference type="PANTHER" id="PTHR23028:SF53">
    <property type="entry name" value="ACYL_TRANSF_3 DOMAIN-CONTAINING PROTEIN"/>
    <property type="match status" value="1"/>
</dbReference>
<keyword evidence="3" id="KW-0808">Transferase</keyword>
<evidence type="ECO:0000313" key="4">
    <source>
        <dbReference type="Proteomes" id="UP000593892"/>
    </source>
</evidence>
<feature type="transmembrane region" description="Helical" evidence="1">
    <location>
        <begin position="303"/>
        <end position="320"/>
    </location>
</feature>
<dbReference type="RefSeq" id="WP_194449747.1">
    <property type="nucleotide sequence ID" value="NZ_CP063849.1"/>
</dbReference>
<sequence length="394" mass="44316">MTGDSGVAPKAHIPALDGLRGIALLLVLLLHFRAPDLMHPWKGILGLGWVGVQLFFVLSGFLITGILLDTRQAPNYFSTFWMRRILRIFPLYFAALTVLLFAFPTVVVLGDKYLPNQADRIYYWMYLNNWVPLPADGRLEHILGHFWSLAVEEQFYLAWPVVVWLLPARRLFRWCNIACLLVLAARTSCIWLGWDPSWIYRNTILRSDALMMGAMTAVLVRETSWVVLVRPWLKTALWGTGAASLAVLAAGRGTHYLHPPVLATGLTVFAVAFAVVLTVIVTAPRGGGFLEYPVLVWFGRHSYGMYVWHWPLAYALYYSYPAMGLQKGTGQIALLVAGLAGSSLLGWLSYEVYEKRFLRLKQYFQVQPEPVQDRAFFTASVSAGTTSNRSPTMP</sequence>
<feature type="transmembrane region" description="Helical" evidence="1">
    <location>
        <begin position="174"/>
        <end position="194"/>
    </location>
</feature>
<evidence type="ECO:0000259" key="2">
    <source>
        <dbReference type="Pfam" id="PF01757"/>
    </source>
</evidence>
<reference evidence="3 4" key="1">
    <citation type="submission" date="2020-10" db="EMBL/GenBank/DDBJ databases">
        <title>Complete genome sequence of Paludibaculum fermentans P105T, a facultatively anaerobic acidobacterium capable of dissimilatory Fe(III) reduction.</title>
        <authorList>
            <person name="Dedysh S.N."/>
            <person name="Beletsky A.V."/>
            <person name="Kulichevskaya I.S."/>
            <person name="Mardanov A.V."/>
            <person name="Ravin N.V."/>
        </authorList>
    </citation>
    <scope>NUCLEOTIDE SEQUENCE [LARGE SCALE GENOMIC DNA]</scope>
    <source>
        <strain evidence="3 4">P105</strain>
    </source>
</reference>
<dbReference type="InterPro" id="IPR050879">
    <property type="entry name" value="Acyltransferase_3"/>
</dbReference>
<keyword evidence="4" id="KW-1185">Reference proteome</keyword>
<dbReference type="GO" id="GO:0016747">
    <property type="term" value="F:acyltransferase activity, transferring groups other than amino-acyl groups"/>
    <property type="evidence" value="ECO:0007669"/>
    <property type="project" value="InterPro"/>
</dbReference>
<keyword evidence="3" id="KW-0012">Acyltransferase</keyword>
<feature type="transmembrane region" description="Helical" evidence="1">
    <location>
        <begin position="44"/>
        <end position="68"/>
    </location>
</feature>
<keyword evidence="1" id="KW-1133">Transmembrane helix</keyword>
<feature type="transmembrane region" description="Helical" evidence="1">
    <location>
        <begin position="236"/>
        <end position="255"/>
    </location>
</feature>
<dbReference type="AlphaFoldDB" id="A0A7S7NQY3"/>
<dbReference type="Proteomes" id="UP000593892">
    <property type="component" value="Chromosome"/>
</dbReference>